<accession>A0A0D2J024</accession>
<proteinExistence type="inferred from homology"/>
<evidence type="ECO:0000256" key="3">
    <source>
        <dbReference type="ARBA" id="ARBA00022517"/>
    </source>
</evidence>
<dbReference type="Pfam" id="PF05189">
    <property type="entry name" value="RTC_insert"/>
    <property type="match status" value="1"/>
</dbReference>
<protein>
    <submittedName>
        <fullName evidence="7">18S rRNA biogenesis protein RCL1</fullName>
    </submittedName>
</protein>
<dbReference type="Gene3D" id="3.65.10.20">
    <property type="entry name" value="RNA 3'-terminal phosphate cyclase domain"/>
    <property type="match status" value="1"/>
</dbReference>
<dbReference type="GO" id="GO:0030686">
    <property type="term" value="C:90S preribosome"/>
    <property type="evidence" value="ECO:0007669"/>
    <property type="project" value="EnsemblFungi"/>
</dbReference>
<dbReference type="GO" id="GO:0000447">
    <property type="term" value="P:endonucleolytic cleavage in ITS1 to separate SSU-rRNA from 5.8S rRNA and LSU-rRNA from tricistronic rRNA transcript (SSU-rRNA, 5.8S rRNA, LSU-rRNA)"/>
    <property type="evidence" value="ECO:0007669"/>
    <property type="project" value="EnsemblFungi"/>
</dbReference>
<keyword evidence="8" id="KW-1185">Reference proteome</keyword>
<dbReference type="EMBL" id="KN847480">
    <property type="protein sequence ID" value="KIX02240.1"/>
    <property type="molecule type" value="Genomic_DNA"/>
</dbReference>
<dbReference type="Pfam" id="PF01137">
    <property type="entry name" value="RTC"/>
    <property type="match status" value="1"/>
</dbReference>
<dbReference type="STRING" id="1442369.A0A0D2J024"/>
<dbReference type="InterPro" id="IPR036553">
    <property type="entry name" value="RPTC_insert"/>
</dbReference>
<dbReference type="AlphaFoldDB" id="A0A0D2J024"/>
<evidence type="ECO:0000313" key="7">
    <source>
        <dbReference type="EMBL" id="KIX02240.1"/>
    </source>
</evidence>
<evidence type="ECO:0000256" key="4">
    <source>
        <dbReference type="ARBA" id="ARBA00023242"/>
    </source>
</evidence>
<feature type="domain" description="RNA 3'-terminal phosphate cyclase" evidence="5">
    <location>
        <begin position="13"/>
        <end position="369"/>
    </location>
</feature>
<dbReference type="InterPro" id="IPR000228">
    <property type="entry name" value="RNA3'_term_phos_cyc"/>
</dbReference>
<evidence type="ECO:0000259" key="5">
    <source>
        <dbReference type="Pfam" id="PF01137"/>
    </source>
</evidence>
<dbReference type="RefSeq" id="XP_013269376.1">
    <property type="nucleotide sequence ID" value="XM_013413922.1"/>
</dbReference>
<evidence type="ECO:0000256" key="1">
    <source>
        <dbReference type="ARBA" id="ARBA00004604"/>
    </source>
</evidence>
<dbReference type="GO" id="GO:0008047">
    <property type="term" value="F:enzyme activator activity"/>
    <property type="evidence" value="ECO:0007669"/>
    <property type="project" value="EnsemblFungi"/>
</dbReference>
<reference evidence="7 8" key="1">
    <citation type="submission" date="2015-01" db="EMBL/GenBank/DDBJ databases">
        <title>The Genome Sequence of Rhinocladiella mackenzie CBS 650.93.</title>
        <authorList>
            <consortium name="The Broad Institute Genomics Platform"/>
            <person name="Cuomo C."/>
            <person name="de Hoog S."/>
            <person name="Gorbushina A."/>
            <person name="Stielow B."/>
            <person name="Teixiera M."/>
            <person name="Abouelleil A."/>
            <person name="Chapman S.B."/>
            <person name="Priest M."/>
            <person name="Young S.K."/>
            <person name="Wortman J."/>
            <person name="Nusbaum C."/>
            <person name="Birren B."/>
        </authorList>
    </citation>
    <scope>NUCLEOTIDE SEQUENCE [LARGE SCALE GENOMIC DNA]</scope>
    <source>
        <strain evidence="7 8">CBS 650.93</strain>
    </source>
</reference>
<dbReference type="GO" id="GO:0000480">
    <property type="term" value="P:endonucleolytic cleavage in 5'-ETS of tricistronic rRNA transcript (SSU-rRNA, 5.8S rRNA, LSU-rRNA)"/>
    <property type="evidence" value="ECO:0007669"/>
    <property type="project" value="EnsemblFungi"/>
</dbReference>
<dbReference type="PANTHER" id="PTHR11096">
    <property type="entry name" value="RNA 3' TERMINAL PHOSPHATE CYCLASE"/>
    <property type="match status" value="1"/>
</dbReference>
<sequence length="405" mass="42964">MPTSQPPLRLTSHKSLTSRLVLSTLLGRAIHIDQIRPNSPTNPGLAPYEISFLRLLESVTNGSHIEISYTGTILLYKPGLITGSAPGSGASSSGVLRHDIPANNTRGLSYFLLPICLLAPFSKAKFNILFTGPGVITSSTERWGDMSVDSVRTAILPLYARFGIERDIELRLLKRSNTGSGGMGGAGEVQLLFGHQIRLPKTLHLLNPGRVKKIRGVSYSTGVSGSNNARMIEAARGVLNQFVADIYIFSDVSSASLVPAPEKNNPTAKKKVGLGFGLSLVAESSTGCLYSADWASPPEGGTPPEDIGRMCAFQLLESIERGGCVSLEAASTIITLMAMGSEDVGRVQIGQDVLANEHMIQLARDLQVFGTAGWGIRDADSEKGEGQLLVSVVGRGVGNVGRKIG</sequence>
<comment type="subcellular location">
    <subcellularLocation>
        <location evidence="1">Nucleus</location>
        <location evidence="1">Nucleolus</location>
    </subcellularLocation>
</comment>
<dbReference type="GeneID" id="25296250"/>
<evidence type="ECO:0000259" key="6">
    <source>
        <dbReference type="Pfam" id="PF05189"/>
    </source>
</evidence>
<dbReference type="Proteomes" id="UP000053617">
    <property type="component" value="Unassembled WGS sequence"/>
</dbReference>
<comment type="similarity">
    <text evidence="2">Belongs to the RNA 3'-terminal cyclase family. Type 2 subfamily.</text>
</comment>
<dbReference type="PANTHER" id="PTHR11096:SF1">
    <property type="entry name" value="RNA 3'-TERMINAL PHOSPHATE CYCLASE-LIKE PROTEIN"/>
    <property type="match status" value="1"/>
</dbReference>
<dbReference type="InterPro" id="IPR013791">
    <property type="entry name" value="RNA3'-term_phos_cycl_insert"/>
</dbReference>
<dbReference type="GO" id="GO:0000472">
    <property type="term" value="P:endonucleolytic cleavage to generate mature 5'-end of SSU-rRNA from (SSU-rRNA, 5.8S rRNA, LSU-rRNA)"/>
    <property type="evidence" value="ECO:0007669"/>
    <property type="project" value="EnsemblFungi"/>
</dbReference>
<dbReference type="SUPFAM" id="SSF55205">
    <property type="entry name" value="EPT/RTPC-like"/>
    <property type="match status" value="1"/>
</dbReference>
<dbReference type="OrthoDB" id="1911237at2759"/>
<dbReference type="HOGENOM" id="CLU_027882_1_0_1"/>
<dbReference type="Gene3D" id="3.30.360.20">
    <property type="entry name" value="RNA 3'-terminal phosphate cyclase, insert domain"/>
    <property type="match status" value="1"/>
</dbReference>
<evidence type="ECO:0000256" key="2">
    <source>
        <dbReference type="ARBA" id="ARBA00007089"/>
    </source>
</evidence>
<dbReference type="InterPro" id="IPR037136">
    <property type="entry name" value="RNA3'_phos_cyclase_dom_sf"/>
</dbReference>
<keyword evidence="3" id="KW-0690">Ribosome biogenesis</keyword>
<dbReference type="GO" id="GO:0032040">
    <property type="term" value="C:small-subunit processome"/>
    <property type="evidence" value="ECO:0007669"/>
    <property type="project" value="EnsemblFungi"/>
</dbReference>
<keyword evidence="4" id="KW-0539">Nucleus</keyword>
<dbReference type="InterPro" id="IPR016443">
    <property type="entry name" value="RNA3'_term_phos_cyc_type_2"/>
</dbReference>
<evidence type="ECO:0000313" key="8">
    <source>
        <dbReference type="Proteomes" id="UP000053617"/>
    </source>
</evidence>
<dbReference type="GO" id="GO:0004521">
    <property type="term" value="F:RNA endonuclease activity"/>
    <property type="evidence" value="ECO:0007669"/>
    <property type="project" value="EnsemblFungi"/>
</dbReference>
<feature type="domain" description="RNA 3'-terminal phosphate cyclase insert" evidence="6">
    <location>
        <begin position="207"/>
        <end position="320"/>
    </location>
</feature>
<organism evidence="7 8">
    <name type="scientific">Rhinocladiella mackenziei CBS 650.93</name>
    <dbReference type="NCBI Taxonomy" id="1442369"/>
    <lineage>
        <taxon>Eukaryota</taxon>
        <taxon>Fungi</taxon>
        <taxon>Dikarya</taxon>
        <taxon>Ascomycota</taxon>
        <taxon>Pezizomycotina</taxon>
        <taxon>Eurotiomycetes</taxon>
        <taxon>Chaetothyriomycetidae</taxon>
        <taxon>Chaetothyriales</taxon>
        <taxon>Herpotrichiellaceae</taxon>
        <taxon>Rhinocladiella</taxon>
    </lineage>
</organism>
<name>A0A0D2J024_9EURO</name>
<dbReference type="InterPro" id="IPR023797">
    <property type="entry name" value="RNA3'_phos_cyclase_dom"/>
</dbReference>
<dbReference type="FunFam" id="3.30.360.20:FF:000004">
    <property type="entry name" value="18S rRNA biogenesis protein"/>
    <property type="match status" value="1"/>
</dbReference>
<gene>
    <name evidence="7" type="ORF">Z518_08179</name>
</gene>
<dbReference type="InterPro" id="IPR013792">
    <property type="entry name" value="RNA3'P_cycl/enolpyr_Trfase_a/b"/>
</dbReference>
<dbReference type="NCBIfam" id="TIGR03400">
    <property type="entry name" value="18S_RNA_Rcl1p"/>
    <property type="match status" value="1"/>
</dbReference>
<dbReference type="GO" id="GO:2000232">
    <property type="term" value="P:regulation of rRNA processing"/>
    <property type="evidence" value="ECO:0007669"/>
    <property type="project" value="EnsemblFungi"/>
</dbReference>